<name>A0AA39ZZU7_9PEZI</name>
<evidence type="ECO:0000313" key="16">
    <source>
        <dbReference type="EMBL" id="KAK0706718.1"/>
    </source>
</evidence>
<dbReference type="Gene3D" id="2.30.30.190">
    <property type="entry name" value="CAP Gly-rich-like domain"/>
    <property type="match status" value="1"/>
</dbReference>
<feature type="domain" description="CAP-Gly" evidence="15">
    <location>
        <begin position="120"/>
        <end position="162"/>
    </location>
</feature>
<evidence type="ECO:0000256" key="14">
    <source>
        <dbReference type="SAM" id="MobiDB-lite"/>
    </source>
</evidence>
<feature type="compositionally biased region" description="Polar residues" evidence="14">
    <location>
        <begin position="205"/>
        <end position="221"/>
    </location>
</feature>
<dbReference type="PANTHER" id="PTHR18916:SF6">
    <property type="entry name" value="DYNACTIN SUBUNIT 1"/>
    <property type="match status" value="1"/>
</dbReference>
<keyword evidence="8" id="KW-0498">Mitosis</keyword>
<dbReference type="GO" id="GO:0051286">
    <property type="term" value="C:cell tip"/>
    <property type="evidence" value="ECO:0007669"/>
    <property type="project" value="TreeGrafter"/>
</dbReference>
<evidence type="ECO:0000256" key="5">
    <source>
        <dbReference type="ARBA" id="ARBA00022490"/>
    </source>
</evidence>
<dbReference type="EMBL" id="JAUIRO010000007">
    <property type="protein sequence ID" value="KAK0706718.1"/>
    <property type="molecule type" value="Genomic_DNA"/>
</dbReference>
<dbReference type="InterPro" id="IPR000938">
    <property type="entry name" value="CAP-Gly_domain"/>
</dbReference>
<evidence type="ECO:0000256" key="6">
    <source>
        <dbReference type="ARBA" id="ARBA00022618"/>
    </source>
</evidence>
<comment type="similarity">
    <text evidence="4">Belongs to the dynactin 150 kDa subunit family.</text>
</comment>
<feature type="region of interest" description="Disordered" evidence="14">
    <location>
        <begin position="371"/>
        <end position="394"/>
    </location>
</feature>
<dbReference type="GO" id="GO:0051301">
    <property type="term" value="P:cell division"/>
    <property type="evidence" value="ECO:0007669"/>
    <property type="project" value="UniProtKB-KW"/>
</dbReference>
<keyword evidence="9" id="KW-0243">Dynein</keyword>
<keyword evidence="12" id="KW-0131">Cell cycle</keyword>
<evidence type="ECO:0000256" key="10">
    <source>
        <dbReference type="ARBA" id="ARBA00023054"/>
    </source>
</evidence>
<feature type="compositionally biased region" description="Low complexity" evidence="14">
    <location>
        <begin position="312"/>
        <end position="323"/>
    </location>
</feature>
<dbReference type="PROSITE" id="PS00845">
    <property type="entry name" value="CAP_GLY_1"/>
    <property type="match status" value="1"/>
</dbReference>
<dbReference type="Proteomes" id="UP001172101">
    <property type="component" value="Unassembled WGS sequence"/>
</dbReference>
<dbReference type="SUPFAM" id="SSF74924">
    <property type="entry name" value="Cap-Gly domain"/>
    <property type="match status" value="1"/>
</dbReference>
<evidence type="ECO:0000256" key="13">
    <source>
        <dbReference type="SAM" id="Coils"/>
    </source>
</evidence>
<dbReference type="RefSeq" id="XP_060291812.1">
    <property type="nucleotide sequence ID" value="XM_060440484.1"/>
</dbReference>
<proteinExistence type="inferred from homology"/>
<evidence type="ECO:0000256" key="8">
    <source>
        <dbReference type="ARBA" id="ARBA00022776"/>
    </source>
</evidence>
<dbReference type="GO" id="GO:0005874">
    <property type="term" value="C:microtubule"/>
    <property type="evidence" value="ECO:0007669"/>
    <property type="project" value="UniProtKB-KW"/>
</dbReference>
<protein>
    <submittedName>
        <fullName evidence="16">Dynein associated protein-domain-containing protein</fullName>
    </submittedName>
</protein>
<evidence type="ECO:0000259" key="15">
    <source>
        <dbReference type="PROSITE" id="PS50245"/>
    </source>
</evidence>
<evidence type="ECO:0000256" key="12">
    <source>
        <dbReference type="ARBA" id="ARBA00023306"/>
    </source>
</evidence>
<keyword evidence="11" id="KW-0206">Cytoskeleton</keyword>
<comment type="subcellular location">
    <subcellularLocation>
        <location evidence="3">Cytoplasm</location>
        <location evidence="3">Cell cortex</location>
    </subcellularLocation>
    <subcellularLocation>
        <location evidence="1">Cytoplasm</location>
        <location evidence="1">Cytoskeleton</location>
        <location evidence="1">Microtubule organizing center</location>
        <location evidence="1">Centrosome</location>
        <location evidence="1">Centriole</location>
    </subcellularLocation>
    <subcellularLocation>
        <location evidence="2">Cytoplasm</location>
        <location evidence="2">Cytoskeleton</location>
        <location evidence="2">Spindle</location>
    </subcellularLocation>
</comment>
<dbReference type="GO" id="GO:0000132">
    <property type="term" value="P:establishment of mitotic spindle orientation"/>
    <property type="evidence" value="ECO:0007669"/>
    <property type="project" value="TreeGrafter"/>
</dbReference>
<evidence type="ECO:0000256" key="4">
    <source>
        <dbReference type="ARBA" id="ARBA00011010"/>
    </source>
</evidence>
<evidence type="ECO:0000256" key="9">
    <source>
        <dbReference type="ARBA" id="ARBA00023017"/>
    </source>
</evidence>
<evidence type="ECO:0000313" key="17">
    <source>
        <dbReference type="Proteomes" id="UP001172101"/>
    </source>
</evidence>
<accession>A0AA39ZZU7</accession>
<feature type="coiled-coil region" evidence="13">
    <location>
        <begin position="1138"/>
        <end position="1203"/>
    </location>
</feature>
<keyword evidence="7" id="KW-0493">Microtubule</keyword>
<dbReference type="InterPro" id="IPR036859">
    <property type="entry name" value="CAP-Gly_dom_sf"/>
</dbReference>
<evidence type="ECO:0000256" key="3">
    <source>
        <dbReference type="ARBA" id="ARBA00004544"/>
    </source>
</evidence>
<dbReference type="InterPro" id="IPR022157">
    <property type="entry name" value="Dynactin"/>
</dbReference>
<feature type="compositionally biased region" description="Polar residues" evidence="14">
    <location>
        <begin position="48"/>
        <end position="58"/>
    </location>
</feature>
<dbReference type="GeneID" id="85323754"/>
<dbReference type="Pfam" id="PF01302">
    <property type="entry name" value="CAP_GLY"/>
    <property type="match status" value="1"/>
</dbReference>
<feature type="compositionally biased region" description="Low complexity" evidence="14">
    <location>
        <begin position="222"/>
        <end position="237"/>
    </location>
</feature>
<keyword evidence="10 13" id="KW-0175">Coiled coil</keyword>
<feature type="region of interest" description="Disordered" evidence="14">
    <location>
        <begin position="35"/>
        <end position="58"/>
    </location>
</feature>
<dbReference type="GO" id="GO:0030286">
    <property type="term" value="C:dynein complex"/>
    <property type="evidence" value="ECO:0007669"/>
    <property type="project" value="UniProtKB-KW"/>
</dbReference>
<dbReference type="Pfam" id="PF12455">
    <property type="entry name" value="Dynactin"/>
    <property type="match status" value="1"/>
</dbReference>
<dbReference type="GO" id="GO:0005816">
    <property type="term" value="C:spindle pole body"/>
    <property type="evidence" value="ECO:0007669"/>
    <property type="project" value="TreeGrafter"/>
</dbReference>
<dbReference type="GO" id="GO:0005819">
    <property type="term" value="C:spindle"/>
    <property type="evidence" value="ECO:0007669"/>
    <property type="project" value="UniProtKB-SubCell"/>
</dbReference>
<evidence type="ECO:0000256" key="7">
    <source>
        <dbReference type="ARBA" id="ARBA00022701"/>
    </source>
</evidence>
<feature type="region of interest" description="Disordered" evidence="14">
    <location>
        <begin position="168"/>
        <end position="352"/>
    </location>
</feature>
<comment type="caution">
    <text evidence="16">The sequence shown here is derived from an EMBL/GenBank/DDBJ whole genome shotgun (WGS) entry which is preliminary data.</text>
</comment>
<keyword evidence="5" id="KW-0963">Cytoplasm</keyword>
<dbReference type="GO" id="GO:0000743">
    <property type="term" value="P:nuclear migration involved in conjugation with cellular fusion"/>
    <property type="evidence" value="ECO:0007669"/>
    <property type="project" value="TreeGrafter"/>
</dbReference>
<evidence type="ECO:0000256" key="11">
    <source>
        <dbReference type="ARBA" id="ARBA00023212"/>
    </source>
</evidence>
<dbReference type="GO" id="GO:0005814">
    <property type="term" value="C:centriole"/>
    <property type="evidence" value="ECO:0007669"/>
    <property type="project" value="UniProtKB-SubCell"/>
</dbReference>
<organism evidence="16 17">
    <name type="scientific">Lasiosphaeria miniovina</name>
    <dbReference type="NCBI Taxonomy" id="1954250"/>
    <lineage>
        <taxon>Eukaryota</taxon>
        <taxon>Fungi</taxon>
        <taxon>Dikarya</taxon>
        <taxon>Ascomycota</taxon>
        <taxon>Pezizomycotina</taxon>
        <taxon>Sordariomycetes</taxon>
        <taxon>Sordariomycetidae</taxon>
        <taxon>Sordariales</taxon>
        <taxon>Lasiosphaeriaceae</taxon>
        <taxon>Lasiosphaeria</taxon>
    </lineage>
</organism>
<keyword evidence="6" id="KW-0132">Cell division</keyword>
<sequence>MAFFERGRVSFPPLQPAAAAAVRRVPIWRGPYLSSPKPGHLSRADSRGTATDSSCLTNTIDSDIDTDSDIDIDIDIDIHIDIDIDAGHDGWLEARTMAELAVGQRIVLNDGRNATIRFVGITAFAAGEWVGVELDDGSGKNDGSVQGDRYFDCPMGYGMFPAAKKPARPSSLFNTARGPTPQDSGLTKRMSLNAPSPSPGPKSARPSSILRSPTKSPTKQLATASSSAAPSRTGTPSNAAKPPLGTKPRPSVGPSRTSMGPPPPVLAPKAGRLVSGSSTTRAAAVPSRTVSGRLATAPRPAPMRAGLGRNMSSGSLSGLESGSTGKGGAMGRTIGSPQKSSDDDEILSPQPTSPVQMKTMALEKLAGAAPLSNPRPLAATAAPRPAPTSTATNKEIEDLKTKLRILEKKRMEDREKLNSLEKVKGERDKFERIIHTLQIKFQPQQQEIADLKKQLKEAETSLYNIEEIQAEHESAMELATLDREMAEETAEVLKVELDALKQKSEELELEVEILREENAEFTTGMSPDERASTGWLQMERNNERLRDALIRLRDLAQGQEEELRSQIKGLEEDVGDFETLKEQHAAALEKLERAEATVEDFREQLNNASSAEDMIETLGDRVMNQDEEINELKAVIDDLESLKEISDELEINHIQNAKEMQEELDLRDALLAEQLRQATQQKESMEDMEYTLLRFRELVVNLQSDLEDMRASHAVTENESEQLNSRSRAMMDLNMKLQLSAAKAQVKTIDLELRRMEAQEADQHLEIVKLFLPETYQSDRDSVLALLRFKRLAFKANLVNGFIKERVNGQPHPGHEDDVFEGCGAIDKLTWVSAMCDRFVNAISHCSLEQFAKYEGALYELEPVERALNGWIDGLRRDELKEKQCATELQRTIALMTHLGEVHIANDLESFADDAHMRALLMQSNLDSAAVTFASLRGMVQRAIESNEDGDELAQYFSKRSEAVVSQTRSAKVIAAKTVRSLEDLKSRSLSLMPETLGAFEQCETATQELADMARKIGLDLHKLLHEEGRTEPYSYAEVQACVQQTALAAFSSSEADLFSAYLTKLRVVTSQITDLAALSADLAQTQEFDSSQPPWLLRSRELRALRTVPVDAEEEVRRLKDDINDLRRHIAIREESLSTAQVKIETLESRMRDANAKASRIVDLEAQIAAAKEHAAGLVDSMQKQDRELRALEADRDKWKKIASDSRLMAGVGGGGVPGGDPSLRARQERAVATAREMDAHKLEIVALQSALRYLREDNRRARLTEQPNYDWLAEPLTATHAPALGAGAGAEHQRKTAAVAAEGKAVLGELVKLATSATLYSLDTLPQDKLAWRPAKTTPQYHAAKQLEDFAAWKSWHDAVLKKSHALMGRPGAGSGASASARSDAAAGKKARAAAAAARLHITLPGSQERKLHARAGEVQIVGSREWEGLQGRLAVV</sequence>
<keyword evidence="17" id="KW-1185">Reference proteome</keyword>
<evidence type="ECO:0000256" key="2">
    <source>
        <dbReference type="ARBA" id="ARBA00004186"/>
    </source>
</evidence>
<feature type="coiled-coil region" evidence="13">
    <location>
        <begin position="699"/>
        <end position="759"/>
    </location>
</feature>
<feature type="compositionally biased region" description="Low complexity" evidence="14">
    <location>
        <begin position="374"/>
        <end position="392"/>
    </location>
</feature>
<reference evidence="16" key="1">
    <citation type="submission" date="2023-06" db="EMBL/GenBank/DDBJ databases">
        <title>Genome-scale phylogeny and comparative genomics of the fungal order Sordariales.</title>
        <authorList>
            <consortium name="Lawrence Berkeley National Laboratory"/>
            <person name="Hensen N."/>
            <person name="Bonometti L."/>
            <person name="Westerberg I."/>
            <person name="Brannstrom I.O."/>
            <person name="Guillou S."/>
            <person name="Cros-Aarteil S."/>
            <person name="Calhoun S."/>
            <person name="Haridas S."/>
            <person name="Kuo A."/>
            <person name="Mondo S."/>
            <person name="Pangilinan J."/>
            <person name="Riley R."/>
            <person name="LaButti K."/>
            <person name="Andreopoulos B."/>
            <person name="Lipzen A."/>
            <person name="Chen C."/>
            <person name="Yanf M."/>
            <person name="Daum C."/>
            <person name="Ng V."/>
            <person name="Clum A."/>
            <person name="Steindorff A."/>
            <person name="Ohm R."/>
            <person name="Martin F."/>
            <person name="Silar P."/>
            <person name="Natvig D."/>
            <person name="Lalanne C."/>
            <person name="Gautier V."/>
            <person name="Ament-velasquez S.L."/>
            <person name="Kruys A."/>
            <person name="Hutchinson M.I."/>
            <person name="Powell A.J."/>
            <person name="Barry K."/>
            <person name="Miller A.N."/>
            <person name="Grigoriev I.V."/>
            <person name="Debuchy R."/>
            <person name="Gladieux P."/>
            <person name="Thoren M.H."/>
            <person name="Johannesson H."/>
        </authorList>
    </citation>
    <scope>NUCLEOTIDE SEQUENCE</scope>
    <source>
        <strain evidence="16">SMH2392-1A</strain>
    </source>
</reference>
<dbReference type="PANTHER" id="PTHR18916">
    <property type="entry name" value="DYNACTIN 1-RELATED MICROTUBULE-BINDING"/>
    <property type="match status" value="1"/>
</dbReference>
<gene>
    <name evidence="16" type="ORF">B0T26DRAFT_680369</name>
</gene>
<evidence type="ECO:0000256" key="1">
    <source>
        <dbReference type="ARBA" id="ARBA00004114"/>
    </source>
</evidence>
<dbReference type="SMART" id="SM01052">
    <property type="entry name" value="CAP_GLY"/>
    <property type="match status" value="1"/>
</dbReference>
<dbReference type="PROSITE" id="PS50245">
    <property type="entry name" value="CAP_GLY_2"/>
    <property type="match status" value="1"/>
</dbReference>